<dbReference type="EMBL" id="JAAOIW010000002">
    <property type="protein sequence ID" value="NHN29305.1"/>
    <property type="molecule type" value="Genomic_DNA"/>
</dbReference>
<dbReference type="RefSeq" id="WP_166147137.1">
    <property type="nucleotide sequence ID" value="NZ_JAAOIW010000002.1"/>
</dbReference>
<evidence type="ECO:0000259" key="3">
    <source>
        <dbReference type="PROSITE" id="PS50977"/>
    </source>
</evidence>
<dbReference type="InterPro" id="IPR041483">
    <property type="entry name" value="TetR_C_34"/>
</dbReference>
<evidence type="ECO:0000256" key="2">
    <source>
        <dbReference type="PROSITE-ProRule" id="PRU00335"/>
    </source>
</evidence>
<protein>
    <submittedName>
        <fullName evidence="4">TetR/AcrR family transcriptional regulator</fullName>
    </submittedName>
</protein>
<sequence length="223" mass="25659">MKRRAMTDRAKADKAQSIVSVAYDLYKEQPFEAIKMSDIAKVAGVSKGTLFLYYKTKESLFMEIIFQEYEKRFARFEDMLLPLETITLESFKILFLHEMESILDQDSVFVRLVAIKSTVLEKNVDYDTMVKVSIGLFTLLGKIVQLLTNRLPVLTAESYFELLQAQNAIIIGYANAASLPVAMHQVLGDHKLDGYRVNFKKHALLAMEYYLDGLIKHSRRNER</sequence>
<dbReference type="PROSITE" id="PS50977">
    <property type="entry name" value="HTH_TETR_2"/>
    <property type="match status" value="1"/>
</dbReference>
<evidence type="ECO:0000313" key="5">
    <source>
        <dbReference type="Proteomes" id="UP001165962"/>
    </source>
</evidence>
<evidence type="ECO:0000256" key="1">
    <source>
        <dbReference type="ARBA" id="ARBA00023125"/>
    </source>
</evidence>
<gene>
    <name evidence="4" type="ORF">G9U52_05610</name>
</gene>
<dbReference type="Proteomes" id="UP001165962">
    <property type="component" value="Unassembled WGS sequence"/>
</dbReference>
<dbReference type="SUPFAM" id="SSF46689">
    <property type="entry name" value="Homeodomain-like"/>
    <property type="match status" value="1"/>
</dbReference>
<comment type="caution">
    <text evidence="4">The sequence shown here is derived from an EMBL/GenBank/DDBJ whole genome shotgun (WGS) entry which is preliminary data.</text>
</comment>
<dbReference type="Pfam" id="PF17929">
    <property type="entry name" value="TetR_C_34"/>
    <property type="match status" value="1"/>
</dbReference>
<keyword evidence="1 2" id="KW-0238">DNA-binding</keyword>
<evidence type="ECO:0000313" key="4">
    <source>
        <dbReference type="EMBL" id="NHN29305.1"/>
    </source>
</evidence>
<keyword evidence="5" id="KW-1185">Reference proteome</keyword>
<reference evidence="4" key="1">
    <citation type="submission" date="2020-03" db="EMBL/GenBank/DDBJ databases">
        <title>Draft sequencing of Paenibacilllus sp. S3N08.</title>
        <authorList>
            <person name="Kim D.-U."/>
        </authorList>
    </citation>
    <scope>NUCLEOTIDE SEQUENCE</scope>
    <source>
        <strain evidence="4">S3N08</strain>
    </source>
</reference>
<dbReference type="InterPro" id="IPR001647">
    <property type="entry name" value="HTH_TetR"/>
</dbReference>
<dbReference type="Pfam" id="PF00440">
    <property type="entry name" value="TetR_N"/>
    <property type="match status" value="1"/>
</dbReference>
<feature type="domain" description="HTH tetR-type" evidence="3">
    <location>
        <begin position="12"/>
        <end position="72"/>
    </location>
</feature>
<name>A0ABX0J1H1_9BACL</name>
<dbReference type="PRINTS" id="PR00455">
    <property type="entry name" value="HTHTETR"/>
</dbReference>
<dbReference type="Gene3D" id="1.10.357.10">
    <property type="entry name" value="Tetracycline Repressor, domain 2"/>
    <property type="match status" value="1"/>
</dbReference>
<organism evidence="4 5">
    <name type="scientific">Paenibacillus agricola</name>
    <dbReference type="NCBI Taxonomy" id="2716264"/>
    <lineage>
        <taxon>Bacteria</taxon>
        <taxon>Bacillati</taxon>
        <taxon>Bacillota</taxon>
        <taxon>Bacilli</taxon>
        <taxon>Bacillales</taxon>
        <taxon>Paenibacillaceae</taxon>
        <taxon>Paenibacillus</taxon>
    </lineage>
</organism>
<accession>A0ABX0J1H1</accession>
<dbReference type="PANTHER" id="PTHR30055">
    <property type="entry name" value="HTH-TYPE TRANSCRIPTIONAL REGULATOR RUTR"/>
    <property type="match status" value="1"/>
</dbReference>
<proteinExistence type="predicted"/>
<dbReference type="InterPro" id="IPR009057">
    <property type="entry name" value="Homeodomain-like_sf"/>
</dbReference>
<feature type="DNA-binding region" description="H-T-H motif" evidence="2">
    <location>
        <begin position="35"/>
        <end position="54"/>
    </location>
</feature>
<dbReference type="InterPro" id="IPR050109">
    <property type="entry name" value="HTH-type_TetR-like_transc_reg"/>
</dbReference>